<dbReference type="EMBL" id="CAJNIZ010047731">
    <property type="protein sequence ID" value="CAE7774638.1"/>
    <property type="molecule type" value="Genomic_DNA"/>
</dbReference>
<sequence>MVRPRVYNPDPGCRGRFPELAESLRDDLCLLCCPGRAAFHRARLALALLRTSKLANAPSLRVRAYIDEAEGALLGLGQHDSIFEGPSVSGLCHGRRLLVRWGVGAGYSPGQRDL</sequence>
<proteinExistence type="predicted"/>
<accession>A0A812YCM4</accession>
<evidence type="ECO:0000313" key="1">
    <source>
        <dbReference type="EMBL" id="CAE7774638.1"/>
    </source>
</evidence>
<comment type="caution">
    <text evidence="1">The sequence shown here is derived from an EMBL/GenBank/DDBJ whole genome shotgun (WGS) entry which is preliminary data.</text>
</comment>
<organism evidence="1 2">
    <name type="scientific">Symbiodinium pilosum</name>
    <name type="common">Dinoflagellate</name>
    <dbReference type="NCBI Taxonomy" id="2952"/>
    <lineage>
        <taxon>Eukaryota</taxon>
        <taxon>Sar</taxon>
        <taxon>Alveolata</taxon>
        <taxon>Dinophyceae</taxon>
        <taxon>Suessiales</taxon>
        <taxon>Symbiodiniaceae</taxon>
        <taxon>Symbiodinium</taxon>
    </lineage>
</organism>
<evidence type="ECO:0000313" key="2">
    <source>
        <dbReference type="Proteomes" id="UP000649617"/>
    </source>
</evidence>
<protein>
    <submittedName>
        <fullName evidence="1">Uncharacterized protein</fullName>
    </submittedName>
</protein>
<keyword evidence="2" id="KW-1185">Reference proteome</keyword>
<reference evidence="1" key="1">
    <citation type="submission" date="2021-02" db="EMBL/GenBank/DDBJ databases">
        <authorList>
            <person name="Dougan E. K."/>
            <person name="Rhodes N."/>
            <person name="Thang M."/>
            <person name="Chan C."/>
        </authorList>
    </citation>
    <scope>NUCLEOTIDE SEQUENCE</scope>
</reference>
<dbReference type="Proteomes" id="UP000649617">
    <property type="component" value="Unassembled WGS sequence"/>
</dbReference>
<feature type="non-terminal residue" evidence="1">
    <location>
        <position position="1"/>
    </location>
</feature>
<gene>
    <name evidence="1" type="ORF">SPIL2461_LOCUS22896</name>
</gene>
<name>A0A812YCM4_SYMPI</name>
<dbReference type="AlphaFoldDB" id="A0A812YCM4"/>